<dbReference type="SUPFAM" id="SSF56281">
    <property type="entry name" value="Metallo-hydrolase/oxidoreductase"/>
    <property type="match status" value="1"/>
</dbReference>
<dbReference type="InterPro" id="IPR036866">
    <property type="entry name" value="RibonucZ/Hydroxyglut_hydro"/>
</dbReference>
<dbReference type="OrthoDB" id="9971601at2759"/>
<evidence type="ECO:0000313" key="2">
    <source>
        <dbReference type="EMBL" id="KAG5930004.1"/>
    </source>
</evidence>
<dbReference type="Proteomes" id="UP000811619">
    <property type="component" value="Unassembled WGS sequence"/>
</dbReference>
<dbReference type="Gene3D" id="3.60.15.10">
    <property type="entry name" value="Ribonuclease Z/Hydroxyacylglutathione hydrolase-like"/>
    <property type="match status" value="1"/>
</dbReference>
<protein>
    <submittedName>
        <fullName evidence="2">Uncharacterized protein</fullName>
    </submittedName>
</protein>
<accession>A0A8K0NLL4</accession>
<evidence type="ECO:0000256" key="1">
    <source>
        <dbReference type="SAM" id="MobiDB-lite"/>
    </source>
</evidence>
<comment type="caution">
    <text evidence="2">The sequence shown here is derived from an EMBL/GenBank/DDBJ whole genome shotgun (WGS) entry which is preliminary data.</text>
</comment>
<dbReference type="EMBL" id="SRPY01000028">
    <property type="protein sequence ID" value="KAG5930004.1"/>
    <property type="molecule type" value="Genomic_DNA"/>
</dbReference>
<organism evidence="2 3">
    <name type="scientific">Claviceps africana</name>
    <dbReference type="NCBI Taxonomy" id="83212"/>
    <lineage>
        <taxon>Eukaryota</taxon>
        <taxon>Fungi</taxon>
        <taxon>Dikarya</taxon>
        <taxon>Ascomycota</taxon>
        <taxon>Pezizomycotina</taxon>
        <taxon>Sordariomycetes</taxon>
        <taxon>Hypocreomycetidae</taxon>
        <taxon>Hypocreales</taxon>
        <taxon>Clavicipitaceae</taxon>
        <taxon>Claviceps</taxon>
    </lineage>
</organism>
<name>A0A8K0NLL4_9HYPO</name>
<sequence>MHPSSPPASLPSPPPRFQVVGGANQTWADLTQNVARPILVHLNADTTWLLQLPYPPKTMAPPGRRRFNVLIDPWLQGPQSDVHSLFSTQWHVIAPSVATMDDLNNILRDMESTPIAPRETLVHDHRNLPRPRSPTPSQPRARADRSTCDSSVSMIDAVIVSHEFTDHCHQRTLLELPRSTPIFASDVAADLVRSWGYFDQVVTTPALGAGVPWSRLTVGPLPDWLAIGRVITPGNALYYHAASLVVFDLGQGAGAEAVIYSPHGIDSKALVDMESSGLSTLALLHGLDDVRIWMTKQLNLGALNGIKAANTCKARFWIPTHDEVKRGGGFIAPLLQRTSYSFKDAVKYEEELLMRSAGRQVSPLYQFIELGSGDGLVLPA</sequence>
<dbReference type="PANTHER" id="PTHR36142">
    <property type="entry name" value="METALLO-HYDROLASE/OXIDOREDUCTASE SUPERFAMILY PROTEIN"/>
    <property type="match status" value="1"/>
</dbReference>
<feature type="region of interest" description="Disordered" evidence="1">
    <location>
        <begin position="114"/>
        <end position="146"/>
    </location>
</feature>
<gene>
    <name evidence="2" type="ORF">E4U42_003466</name>
</gene>
<evidence type="ECO:0000313" key="3">
    <source>
        <dbReference type="Proteomes" id="UP000811619"/>
    </source>
</evidence>
<keyword evidence="3" id="KW-1185">Reference proteome</keyword>
<dbReference type="PANTHER" id="PTHR36142:SF2">
    <property type="entry name" value="METALLO-HYDROLASE_OXIDOREDUCTASE SUPERFAMILY PROTEIN"/>
    <property type="match status" value="1"/>
</dbReference>
<dbReference type="AlphaFoldDB" id="A0A8K0NLL4"/>
<reference evidence="2" key="1">
    <citation type="journal article" date="2020" name="bioRxiv">
        <title>Whole genome comparisons of ergot fungi reveals the divergence and evolution of species within the genus Claviceps are the result of varying mechanisms driving genome evolution and host range expansion.</title>
        <authorList>
            <person name="Wyka S.A."/>
            <person name="Mondo S.J."/>
            <person name="Liu M."/>
            <person name="Dettman J."/>
            <person name="Nalam V."/>
            <person name="Broders K.D."/>
        </authorList>
    </citation>
    <scope>NUCLEOTIDE SEQUENCE</scope>
    <source>
        <strain evidence="2">CCC 489</strain>
    </source>
</reference>
<proteinExistence type="predicted"/>